<reference evidence="9 10" key="1">
    <citation type="submission" date="2014-07" db="EMBL/GenBank/DDBJ databases">
        <title>Methanogenic archaea and the global carbon cycle.</title>
        <authorList>
            <person name="Henriksen J.R."/>
            <person name="Luke J."/>
            <person name="Reinhart S."/>
            <person name="Benedict M.N."/>
            <person name="Youngblut N.D."/>
            <person name="Metcalf M.E."/>
            <person name="Whitaker R.J."/>
            <person name="Metcalf W.W."/>
        </authorList>
    </citation>
    <scope>NUCLEOTIDE SEQUENCE [LARGE SCALE GENOMIC DNA]</scope>
    <source>
        <strain evidence="9 10">T4/M</strain>
    </source>
</reference>
<dbReference type="Proteomes" id="UP000033111">
    <property type="component" value="Chromosome"/>
</dbReference>
<keyword evidence="9" id="KW-0560">Oxidoreductase</keyword>
<dbReference type="InterPro" id="IPR024134">
    <property type="entry name" value="SOD_Cu/Zn_/chaperone"/>
</dbReference>
<dbReference type="InterPro" id="IPR018152">
    <property type="entry name" value="SOD_Cu/Zn_BS"/>
</dbReference>
<dbReference type="InterPro" id="IPR001424">
    <property type="entry name" value="SOD_Cu_Zn_dom"/>
</dbReference>
<feature type="domain" description="Superoxide dismutase copper/zinc binding" evidence="8">
    <location>
        <begin position="44"/>
        <end position="175"/>
    </location>
</feature>
<dbReference type="Pfam" id="PF00080">
    <property type="entry name" value="Sod_Cu"/>
    <property type="match status" value="1"/>
</dbReference>
<dbReference type="RefSeq" id="WP_048171398.1">
    <property type="nucleotide sequence ID" value="NZ_CP009506.1"/>
</dbReference>
<keyword evidence="10" id="KW-1185">Reference proteome</keyword>
<sequence>MKTGLILLMIISTVLMFATVGSAQDNSTDSAATVIKDANGSTVGFATFTEDDFGMVRVQVFASNLTPGLHGIHIHEKANCTGPSFTSAGGHYNPLGKEHGLYNPKGPHAGDLPNLLVGQDGTGYMDVTTNLVTLSSGNTTLFPANGTSLVIHADPDDQLTNPSGNSGARIACGAIEKR</sequence>
<protein>
    <submittedName>
        <fullName evidence="9">Superoxide dismutase [Cu-Zn]</fullName>
        <ecNumber evidence="9">1.15.1.1</ecNumber>
    </submittedName>
</protein>
<evidence type="ECO:0000256" key="1">
    <source>
        <dbReference type="ARBA" id="ARBA00001947"/>
    </source>
</evidence>
<keyword evidence="6" id="KW-0186">Copper</keyword>
<keyword evidence="5" id="KW-0862">Zinc</keyword>
<comment type="cofactor">
    <cofactor evidence="1">
        <name>Zn(2+)</name>
        <dbReference type="ChEBI" id="CHEBI:29105"/>
    </cofactor>
</comment>
<evidence type="ECO:0000256" key="6">
    <source>
        <dbReference type="ARBA" id="ARBA00023008"/>
    </source>
</evidence>
<dbReference type="AlphaFoldDB" id="A0A0E3P3T5"/>
<dbReference type="GeneID" id="24860287"/>
<dbReference type="PANTHER" id="PTHR10003">
    <property type="entry name" value="SUPEROXIDE DISMUTASE CU-ZN -RELATED"/>
    <property type="match status" value="1"/>
</dbReference>
<dbReference type="EMBL" id="CP009506">
    <property type="protein sequence ID" value="AKB28179.1"/>
    <property type="molecule type" value="Genomic_DNA"/>
</dbReference>
<dbReference type="GO" id="GO:0004784">
    <property type="term" value="F:superoxide dismutase activity"/>
    <property type="evidence" value="ECO:0007669"/>
    <property type="project" value="UniProtKB-EC"/>
</dbReference>
<evidence type="ECO:0000256" key="5">
    <source>
        <dbReference type="ARBA" id="ARBA00022833"/>
    </source>
</evidence>
<evidence type="ECO:0000313" key="10">
    <source>
        <dbReference type="Proteomes" id="UP000033111"/>
    </source>
</evidence>
<organism evidence="9 10">
    <name type="scientific">Methanosarcina siciliae T4/M</name>
    <dbReference type="NCBI Taxonomy" id="1434120"/>
    <lineage>
        <taxon>Archaea</taxon>
        <taxon>Methanobacteriati</taxon>
        <taxon>Methanobacteriota</taxon>
        <taxon>Stenosarchaea group</taxon>
        <taxon>Methanomicrobia</taxon>
        <taxon>Methanosarcinales</taxon>
        <taxon>Methanosarcinaceae</taxon>
        <taxon>Methanosarcina</taxon>
    </lineage>
</organism>
<dbReference type="GO" id="GO:0005507">
    <property type="term" value="F:copper ion binding"/>
    <property type="evidence" value="ECO:0007669"/>
    <property type="project" value="InterPro"/>
</dbReference>
<gene>
    <name evidence="9" type="ORF">MSSIT_1460</name>
</gene>
<dbReference type="EC" id="1.15.1.1" evidence="9"/>
<dbReference type="FunFam" id="2.60.40.200:FF:000005">
    <property type="entry name" value="Superoxide dismutase [Cu-Zn]"/>
    <property type="match status" value="1"/>
</dbReference>
<dbReference type="SUPFAM" id="SSF49329">
    <property type="entry name" value="Cu,Zn superoxide dismutase-like"/>
    <property type="match status" value="1"/>
</dbReference>
<dbReference type="InterPro" id="IPR036423">
    <property type="entry name" value="SOD-like_Cu/Zn_dom_sf"/>
</dbReference>
<evidence type="ECO:0000256" key="3">
    <source>
        <dbReference type="ARBA" id="ARBA00022723"/>
    </source>
</evidence>
<evidence type="ECO:0000256" key="7">
    <source>
        <dbReference type="ARBA" id="ARBA00023157"/>
    </source>
</evidence>
<name>A0A0E3P3T5_9EURY</name>
<keyword evidence="4" id="KW-0732">Signal</keyword>
<evidence type="ECO:0000259" key="8">
    <source>
        <dbReference type="Pfam" id="PF00080"/>
    </source>
</evidence>
<dbReference type="Gene3D" id="2.60.40.200">
    <property type="entry name" value="Superoxide dismutase, copper/zinc binding domain"/>
    <property type="match status" value="1"/>
</dbReference>
<dbReference type="KEGG" id="msw:MSSIT_1460"/>
<evidence type="ECO:0000256" key="4">
    <source>
        <dbReference type="ARBA" id="ARBA00022729"/>
    </source>
</evidence>
<evidence type="ECO:0000313" key="9">
    <source>
        <dbReference type="EMBL" id="AKB28179.1"/>
    </source>
</evidence>
<dbReference type="PROSITE" id="PS00332">
    <property type="entry name" value="SOD_CU_ZN_2"/>
    <property type="match status" value="1"/>
</dbReference>
<keyword evidence="7" id="KW-1015">Disulfide bond</keyword>
<keyword evidence="3" id="KW-0479">Metal-binding</keyword>
<proteinExistence type="inferred from homology"/>
<accession>A0A0E3P3T5</accession>
<dbReference type="CDD" id="cd00305">
    <property type="entry name" value="Cu-Zn_Superoxide_Dismutase"/>
    <property type="match status" value="1"/>
</dbReference>
<evidence type="ECO:0000256" key="2">
    <source>
        <dbReference type="ARBA" id="ARBA00010457"/>
    </source>
</evidence>
<dbReference type="PATRIC" id="fig|1434120.4.peg.1867"/>
<comment type="similarity">
    <text evidence="2">Belongs to the Cu-Zn superoxide dismutase family.</text>
</comment>
<dbReference type="HOGENOM" id="CLU_056632_8_1_2"/>